<dbReference type="EMBL" id="JACHKT010000023">
    <property type="protein sequence ID" value="MBB6004377.1"/>
    <property type="molecule type" value="Genomic_DNA"/>
</dbReference>
<sequence>MKSKKILLTILASVASGVIIGMLFAPKKGAKTRKMILQGGEALTDAFKQKLNSISESIAEGYDITLDKADALVENGKGKYDNVVKEIKKVTT</sequence>
<accession>A0A841EJL3</accession>
<evidence type="ECO:0000313" key="2">
    <source>
        <dbReference type="EMBL" id="MBB6004377.1"/>
    </source>
</evidence>
<dbReference type="AlphaFoldDB" id="A0A841EJL3"/>
<reference evidence="2 3" key="1">
    <citation type="submission" date="2020-08" db="EMBL/GenBank/DDBJ databases">
        <title>Functional genomics of gut bacteria from endangered species of beetles.</title>
        <authorList>
            <person name="Carlos-Shanley C."/>
        </authorList>
    </citation>
    <scope>NUCLEOTIDE SEQUENCE [LARGE SCALE GENOMIC DNA]</scope>
    <source>
        <strain evidence="2 3">S00070</strain>
    </source>
</reference>
<keyword evidence="3" id="KW-1185">Reference proteome</keyword>
<evidence type="ECO:0000313" key="3">
    <source>
        <dbReference type="Proteomes" id="UP000524404"/>
    </source>
</evidence>
<protein>
    <submittedName>
        <fullName evidence="2">Gas vesicle protein</fullName>
    </submittedName>
</protein>
<dbReference type="RefSeq" id="WP_184135339.1">
    <property type="nucleotide sequence ID" value="NZ_JACHKT010000023.1"/>
</dbReference>
<organism evidence="2 3">
    <name type="scientific">Arcicella rosea</name>
    <dbReference type="NCBI Taxonomy" id="502909"/>
    <lineage>
        <taxon>Bacteria</taxon>
        <taxon>Pseudomonadati</taxon>
        <taxon>Bacteroidota</taxon>
        <taxon>Cytophagia</taxon>
        <taxon>Cytophagales</taxon>
        <taxon>Flectobacillaceae</taxon>
        <taxon>Arcicella</taxon>
    </lineage>
</organism>
<keyword evidence="1" id="KW-0812">Transmembrane</keyword>
<evidence type="ECO:0000256" key="1">
    <source>
        <dbReference type="SAM" id="Phobius"/>
    </source>
</evidence>
<keyword evidence="1" id="KW-0472">Membrane</keyword>
<dbReference type="InterPro" id="IPR024623">
    <property type="entry name" value="YtxH"/>
</dbReference>
<name>A0A841EJL3_9BACT</name>
<dbReference type="Proteomes" id="UP000524404">
    <property type="component" value="Unassembled WGS sequence"/>
</dbReference>
<comment type="caution">
    <text evidence="2">The sequence shown here is derived from an EMBL/GenBank/DDBJ whole genome shotgun (WGS) entry which is preliminary data.</text>
</comment>
<feature type="transmembrane region" description="Helical" evidence="1">
    <location>
        <begin position="6"/>
        <end position="25"/>
    </location>
</feature>
<proteinExistence type="predicted"/>
<gene>
    <name evidence="2" type="ORF">HNP25_003040</name>
</gene>
<keyword evidence="1" id="KW-1133">Transmembrane helix</keyword>
<dbReference type="Pfam" id="PF12732">
    <property type="entry name" value="YtxH"/>
    <property type="match status" value="1"/>
</dbReference>